<evidence type="ECO:0000313" key="2">
    <source>
        <dbReference type="Proteomes" id="UP001219525"/>
    </source>
</evidence>
<name>A0AAD6VR07_9AGAR</name>
<organism evidence="1 2">
    <name type="scientific">Mycena pura</name>
    <dbReference type="NCBI Taxonomy" id="153505"/>
    <lineage>
        <taxon>Eukaryota</taxon>
        <taxon>Fungi</taxon>
        <taxon>Dikarya</taxon>
        <taxon>Basidiomycota</taxon>
        <taxon>Agaricomycotina</taxon>
        <taxon>Agaricomycetes</taxon>
        <taxon>Agaricomycetidae</taxon>
        <taxon>Agaricales</taxon>
        <taxon>Marasmiineae</taxon>
        <taxon>Mycenaceae</taxon>
        <taxon>Mycena</taxon>
    </lineage>
</organism>
<dbReference type="AlphaFoldDB" id="A0AAD6VR07"/>
<gene>
    <name evidence="1" type="ORF">GGX14DRAFT_591484</name>
</gene>
<sequence>MRGMAVEDDLNAMHGRQQALSSMPISRQVSNAQLRAASLPQQRGIYNTYPTTEYGFYPPGRDTFVDYPYAGFSGPDPNIYRSNGVPMASGLYPGLPQTLHPNAVDLRQQHPPVYFDYNAATRPPSQFFFPPPQAMIYPPHSPMLSSQLPASSSPVTLTEKKHEIKIYSSS</sequence>
<dbReference type="EMBL" id="JARJCW010000011">
    <property type="protein sequence ID" value="KAJ7219320.1"/>
    <property type="molecule type" value="Genomic_DNA"/>
</dbReference>
<keyword evidence="2" id="KW-1185">Reference proteome</keyword>
<protein>
    <submittedName>
        <fullName evidence="1">Uncharacterized protein</fullName>
    </submittedName>
</protein>
<accession>A0AAD6VR07</accession>
<dbReference type="Proteomes" id="UP001219525">
    <property type="component" value="Unassembled WGS sequence"/>
</dbReference>
<proteinExistence type="predicted"/>
<reference evidence="1" key="1">
    <citation type="submission" date="2023-03" db="EMBL/GenBank/DDBJ databases">
        <title>Massive genome expansion in bonnet fungi (Mycena s.s.) driven by repeated elements and novel gene families across ecological guilds.</title>
        <authorList>
            <consortium name="Lawrence Berkeley National Laboratory"/>
            <person name="Harder C.B."/>
            <person name="Miyauchi S."/>
            <person name="Viragh M."/>
            <person name="Kuo A."/>
            <person name="Thoen E."/>
            <person name="Andreopoulos B."/>
            <person name="Lu D."/>
            <person name="Skrede I."/>
            <person name="Drula E."/>
            <person name="Henrissat B."/>
            <person name="Morin E."/>
            <person name="Kohler A."/>
            <person name="Barry K."/>
            <person name="LaButti K."/>
            <person name="Morin E."/>
            <person name="Salamov A."/>
            <person name="Lipzen A."/>
            <person name="Mereny Z."/>
            <person name="Hegedus B."/>
            <person name="Baldrian P."/>
            <person name="Stursova M."/>
            <person name="Weitz H."/>
            <person name="Taylor A."/>
            <person name="Grigoriev I.V."/>
            <person name="Nagy L.G."/>
            <person name="Martin F."/>
            <person name="Kauserud H."/>
        </authorList>
    </citation>
    <scope>NUCLEOTIDE SEQUENCE</scope>
    <source>
        <strain evidence="1">9144</strain>
    </source>
</reference>
<evidence type="ECO:0000313" key="1">
    <source>
        <dbReference type="EMBL" id="KAJ7219320.1"/>
    </source>
</evidence>
<comment type="caution">
    <text evidence="1">The sequence shown here is derived from an EMBL/GenBank/DDBJ whole genome shotgun (WGS) entry which is preliminary data.</text>
</comment>